<evidence type="ECO:0000313" key="2">
    <source>
        <dbReference type="EMBL" id="SUD48477.1"/>
    </source>
</evidence>
<feature type="transmembrane region" description="Helical" evidence="1">
    <location>
        <begin position="35"/>
        <end position="57"/>
    </location>
</feature>
<organism evidence="2 3">
    <name type="scientific">Nocardia otitidiscaviarum</name>
    <dbReference type="NCBI Taxonomy" id="1823"/>
    <lineage>
        <taxon>Bacteria</taxon>
        <taxon>Bacillati</taxon>
        <taxon>Actinomycetota</taxon>
        <taxon>Actinomycetes</taxon>
        <taxon>Mycobacteriales</taxon>
        <taxon>Nocardiaceae</taxon>
        <taxon>Nocardia</taxon>
    </lineage>
</organism>
<dbReference type="AlphaFoldDB" id="A0A379JIT1"/>
<keyword evidence="1" id="KW-1133">Transmembrane helix</keyword>
<dbReference type="RefSeq" id="WP_157533668.1">
    <property type="nucleotide sequence ID" value="NZ_UGRY01000005.1"/>
</dbReference>
<reference evidence="2 3" key="1">
    <citation type="submission" date="2018-06" db="EMBL/GenBank/DDBJ databases">
        <authorList>
            <consortium name="Pathogen Informatics"/>
            <person name="Doyle S."/>
        </authorList>
    </citation>
    <scope>NUCLEOTIDE SEQUENCE [LARGE SCALE GENOMIC DNA]</scope>
    <source>
        <strain evidence="2 3">NCTC1934</strain>
    </source>
</reference>
<keyword evidence="1" id="KW-0472">Membrane</keyword>
<sequence>MDDYRERLMRDPELETHDMLEDGPLYRGPSPRMRLMAAIVAASLFLGAAATVTLLALS</sequence>
<keyword evidence="1" id="KW-0812">Transmembrane</keyword>
<dbReference type="EMBL" id="UGRY01000005">
    <property type="protein sequence ID" value="SUD48477.1"/>
    <property type="molecule type" value="Genomic_DNA"/>
</dbReference>
<name>A0A379JIT1_9NOCA</name>
<dbReference type="Proteomes" id="UP000255467">
    <property type="component" value="Unassembled WGS sequence"/>
</dbReference>
<evidence type="ECO:0000313" key="3">
    <source>
        <dbReference type="Proteomes" id="UP000255467"/>
    </source>
</evidence>
<proteinExistence type="predicted"/>
<accession>A0A379JIT1</accession>
<protein>
    <submittedName>
        <fullName evidence="2">Uncharacterized protein</fullName>
    </submittedName>
</protein>
<gene>
    <name evidence="2" type="ORF">NCTC1934_05812</name>
</gene>
<keyword evidence="3" id="KW-1185">Reference proteome</keyword>
<evidence type="ECO:0000256" key="1">
    <source>
        <dbReference type="SAM" id="Phobius"/>
    </source>
</evidence>